<dbReference type="Gene3D" id="3.20.20.70">
    <property type="entry name" value="Aldolase class I"/>
    <property type="match status" value="1"/>
</dbReference>
<dbReference type="Pfam" id="PF05853">
    <property type="entry name" value="BKACE"/>
    <property type="match status" value="1"/>
</dbReference>
<reference evidence="6" key="1">
    <citation type="journal article" date="2022" name="Int. J. Syst. Evol. Microbiol.">
        <title>Anaeromyxobacter oryzae sp. nov., Anaeromyxobacter diazotrophicus sp. nov. and Anaeromyxobacter paludicola sp. nov., isolated from paddy soils.</title>
        <authorList>
            <person name="Itoh H."/>
            <person name="Xu Z."/>
            <person name="Mise K."/>
            <person name="Masuda Y."/>
            <person name="Ushijima N."/>
            <person name="Hayakawa C."/>
            <person name="Shiratori Y."/>
            <person name="Senoo K."/>
        </authorList>
    </citation>
    <scope>NUCLEOTIDE SEQUENCE [LARGE SCALE GENOMIC DNA]</scope>
    <source>
        <strain evidence="6">Red232</strain>
    </source>
</reference>
<proteinExistence type="predicted"/>
<dbReference type="InterPro" id="IPR013785">
    <property type="entry name" value="Aldolase_TIM"/>
</dbReference>
<dbReference type="InterPro" id="IPR008567">
    <property type="entry name" value="BKACE"/>
</dbReference>
<dbReference type="Proteomes" id="UP001162891">
    <property type="component" value="Chromosome"/>
</dbReference>
<keyword evidence="3" id="KW-0479">Metal-binding</keyword>
<dbReference type="RefSeq" id="WP_248355832.1">
    <property type="nucleotide sequence ID" value="NZ_AP025591.1"/>
</dbReference>
<comment type="cofactor">
    <cofactor evidence="1">
        <name>Zn(2+)</name>
        <dbReference type="ChEBI" id="CHEBI:29105"/>
    </cofactor>
</comment>
<dbReference type="PANTHER" id="PTHR37418:SF2">
    <property type="entry name" value="3-KETO-5-AMINOHEXANOATE CLEAVAGE ENZYME"/>
    <property type="match status" value="1"/>
</dbReference>
<name>A0ABM7X3H2_9BACT</name>
<dbReference type="SUPFAM" id="SSF102114">
    <property type="entry name" value="Radical SAM enzymes"/>
    <property type="match status" value="1"/>
</dbReference>
<gene>
    <name evidence="5" type="primary">kce</name>
    <name evidence="5" type="ORF">AMOR_53320</name>
</gene>
<evidence type="ECO:0000313" key="5">
    <source>
        <dbReference type="EMBL" id="BDG06336.1"/>
    </source>
</evidence>
<organism evidence="5 6">
    <name type="scientific">Anaeromyxobacter oryzae</name>
    <dbReference type="NCBI Taxonomy" id="2918170"/>
    <lineage>
        <taxon>Bacteria</taxon>
        <taxon>Pseudomonadati</taxon>
        <taxon>Myxococcota</taxon>
        <taxon>Myxococcia</taxon>
        <taxon>Myxococcales</taxon>
        <taxon>Cystobacterineae</taxon>
        <taxon>Anaeromyxobacteraceae</taxon>
        <taxon>Anaeromyxobacter</taxon>
    </lineage>
</organism>
<sequence length="272" mass="29161">MGEKVIVTAAVVGAEVTRAQSPAVPYTPEEIARAAVDAARAGAAVVHLHARWPDGRPSQEGAHFREIIDRIRDAGCGVVVQCSTGGAVGMSIDERLGSLVPGAEMGTLNLGTMNFGDEVFVNTRPDLVRVAGRLREQRLVPECEVYDAGMLDTLRWLLEKRHLAQPYHVQFVLGVPGGMSASERNLRFLLEGLPEPTHWSVAGVGRFQLPMAELALRLGGHVRVGLEDNLFVSKGVLARGSDELVSLAVELAGRAGRIPATPDEARRLLGIT</sequence>
<dbReference type="EMBL" id="AP025591">
    <property type="protein sequence ID" value="BDG06336.1"/>
    <property type="molecule type" value="Genomic_DNA"/>
</dbReference>
<dbReference type="InterPro" id="IPR058240">
    <property type="entry name" value="rSAM_sf"/>
</dbReference>
<evidence type="ECO:0000256" key="1">
    <source>
        <dbReference type="ARBA" id="ARBA00001947"/>
    </source>
</evidence>
<evidence type="ECO:0000256" key="4">
    <source>
        <dbReference type="ARBA" id="ARBA00022833"/>
    </source>
</evidence>
<keyword evidence="4" id="KW-0862">Zinc</keyword>
<keyword evidence="2" id="KW-0808">Transferase</keyword>
<accession>A0ABM7X3H2</accession>
<keyword evidence="6" id="KW-1185">Reference proteome</keyword>
<evidence type="ECO:0000313" key="6">
    <source>
        <dbReference type="Proteomes" id="UP001162891"/>
    </source>
</evidence>
<dbReference type="PANTHER" id="PTHR37418">
    <property type="entry name" value="3-KETO-5-AMINOHEXANOATE CLEAVAGE ENZYME-RELATED"/>
    <property type="match status" value="1"/>
</dbReference>
<evidence type="ECO:0000256" key="3">
    <source>
        <dbReference type="ARBA" id="ARBA00022723"/>
    </source>
</evidence>
<protein>
    <submittedName>
        <fullName evidence="5">3-keto-5-aminohexanoate cleavage enzyme</fullName>
    </submittedName>
</protein>
<evidence type="ECO:0000256" key="2">
    <source>
        <dbReference type="ARBA" id="ARBA00022679"/>
    </source>
</evidence>